<dbReference type="PANTHER" id="PTHR43385:SF1">
    <property type="entry name" value="RIBOFLAVIN TRANSPORTER RIBJ"/>
    <property type="match status" value="1"/>
</dbReference>
<reference evidence="7 8" key="1">
    <citation type="submission" date="2016-10" db="EMBL/GenBank/DDBJ databases">
        <authorList>
            <person name="de Groot N.N."/>
        </authorList>
    </citation>
    <scope>NUCLEOTIDE SEQUENCE [LARGE SCALE GENOMIC DNA]</scope>
    <source>
        <strain evidence="7 8">DSM 12130</strain>
    </source>
</reference>
<gene>
    <name evidence="7" type="ORF">SAMN05660330_03154</name>
</gene>
<accession>A0A1H0TM11</accession>
<keyword evidence="4 6" id="KW-1133">Transmembrane helix</keyword>
<feature type="transmembrane region" description="Helical" evidence="6">
    <location>
        <begin position="332"/>
        <end position="354"/>
    </location>
</feature>
<dbReference type="Proteomes" id="UP000199073">
    <property type="component" value="Unassembled WGS sequence"/>
</dbReference>
<dbReference type="SUPFAM" id="SSF103473">
    <property type="entry name" value="MFS general substrate transporter"/>
    <property type="match status" value="1"/>
</dbReference>
<dbReference type="GO" id="GO:0016020">
    <property type="term" value="C:membrane"/>
    <property type="evidence" value="ECO:0007669"/>
    <property type="project" value="UniProtKB-SubCell"/>
</dbReference>
<dbReference type="AlphaFoldDB" id="A0A1H0TM11"/>
<dbReference type="GO" id="GO:0022857">
    <property type="term" value="F:transmembrane transporter activity"/>
    <property type="evidence" value="ECO:0007669"/>
    <property type="project" value="InterPro"/>
</dbReference>
<feature type="transmembrane region" description="Helical" evidence="6">
    <location>
        <begin position="273"/>
        <end position="292"/>
    </location>
</feature>
<sequence length="400" mass="41856">MRYIILLSAVIMQMCLGATYSWSVYVAPIKLLTGLQQGPVQVPFTTFYLVFPLTMVFAGTILPRTGPRFLAVTGGVLFGGGWLLASLGIKHFVFTTLGIGVMSGIGAGLAYIVPIAVCVRWFPGQKGLVTGIAVAGFGGGAALVSQAGGFFMESAGRTPFATFALFGLVFLCTAGAAGSTMKFPAKTKHCAPPPPVSISQIFRSPLFRLLYFAMFTGLAAGFGVNANLKELFPTDSFEAVRIGITGVALFAVANAAGRILWGVFFDRTKSSTAIGTNLILQSAALLASPALLTTPEGFLVLAVVCGFNYGGILVLYVATATRCWGSERIGQVYGSLFSSNIPASLAPIVAGLIYDFSGSFTPFLYGLGLLLLAAAFFARKHALLLDCPGKDGLQSLNGRG</sequence>
<feature type="transmembrane region" description="Helical" evidence="6">
    <location>
        <begin position="101"/>
        <end position="122"/>
    </location>
</feature>
<feature type="transmembrane region" description="Helical" evidence="6">
    <location>
        <begin position="360"/>
        <end position="378"/>
    </location>
</feature>
<dbReference type="InterPro" id="IPR011701">
    <property type="entry name" value="MFS"/>
</dbReference>
<evidence type="ECO:0000256" key="3">
    <source>
        <dbReference type="ARBA" id="ARBA00022692"/>
    </source>
</evidence>
<keyword evidence="3 6" id="KW-0812">Transmembrane</keyword>
<dbReference type="EMBL" id="FNJI01000025">
    <property type="protein sequence ID" value="SDP55077.1"/>
    <property type="molecule type" value="Genomic_DNA"/>
</dbReference>
<feature type="transmembrane region" description="Helical" evidence="6">
    <location>
        <begin position="69"/>
        <end position="89"/>
    </location>
</feature>
<dbReference type="InterPro" id="IPR052983">
    <property type="entry name" value="MFS_Riboflavin_Transporter"/>
</dbReference>
<dbReference type="Pfam" id="PF07690">
    <property type="entry name" value="MFS_1"/>
    <property type="match status" value="1"/>
</dbReference>
<protein>
    <submittedName>
        <fullName evidence="7">Predicted arabinose efflux permease, MFS family</fullName>
    </submittedName>
</protein>
<evidence type="ECO:0000256" key="6">
    <source>
        <dbReference type="SAM" id="Phobius"/>
    </source>
</evidence>
<feature type="transmembrane region" description="Helical" evidence="6">
    <location>
        <begin position="298"/>
        <end position="320"/>
    </location>
</feature>
<evidence type="ECO:0000256" key="5">
    <source>
        <dbReference type="ARBA" id="ARBA00023136"/>
    </source>
</evidence>
<evidence type="ECO:0000313" key="7">
    <source>
        <dbReference type="EMBL" id="SDP55077.1"/>
    </source>
</evidence>
<dbReference type="RefSeq" id="WP_092224535.1">
    <property type="nucleotide sequence ID" value="NZ_FNJI01000025.1"/>
</dbReference>
<feature type="transmembrane region" description="Helical" evidence="6">
    <location>
        <begin position="209"/>
        <end position="228"/>
    </location>
</feature>
<dbReference type="STRING" id="91360.SAMN05660330_03154"/>
<feature type="transmembrane region" description="Helical" evidence="6">
    <location>
        <begin position="158"/>
        <end position="178"/>
    </location>
</feature>
<name>A0A1H0TM11_9BACT</name>
<dbReference type="Gene3D" id="1.20.1250.20">
    <property type="entry name" value="MFS general substrate transporter like domains"/>
    <property type="match status" value="2"/>
</dbReference>
<comment type="subcellular location">
    <subcellularLocation>
        <location evidence="1">Membrane</location>
        <topology evidence="1">Multi-pass membrane protein</topology>
    </subcellularLocation>
</comment>
<feature type="transmembrane region" description="Helical" evidence="6">
    <location>
        <begin position="41"/>
        <end position="62"/>
    </location>
</feature>
<dbReference type="OrthoDB" id="9793415at2"/>
<proteinExistence type="predicted"/>
<evidence type="ECO:0000256" key="2">
    <source>
        <dbReference type="ARBA" id="ARBA00022448"/>
    </source>
</evidence>
<evidence type="ECO:0000256" key="4">
    <source>
        <dbReference type="ARBA" id="ARBA00022989"/>
    </source>
</evidence>
<keyword evidence="8" id="KW-1185">Reference proteome</keyword>
<evidence type="ECO:0000256" key="1">
    <source>
        <dbReference type="ARBA" id="ARBA00004141"/>
    </source>
</evidence>
<feature type="transmembrane region" description="Helical" evidence="6">
    <location>
        <begin position="129"/>
        <end position="152"/>
    </location>
</feature>
<organism evidence="7 8">
    <name type="scientific">Desulforhopalus singaporensis</name>
    <dbReference type="NCBI Taxonomy" id="91360"/>
    <lineage>
        <taxon>Bacteria</taxon>
        <taxon>Pseudomonadati</taxon>
        <taxon>Thermodesulfobacteriota</taxon>
        <taxon>Desulfobulbia</taxon>
        <taxon>Desulfobulbales</taxon>
        <taxon>Desulfocapsaceae</taxon>
        <taxon>Desulforhopalus</taxon>
    </lineage>
</organism>
<dbReference type="InterPro" id="IPR036259">
    <property type="entry name" value="MFS_trans_sf"/>
</dbReference>
<evidence type="ECO:0000313" key="8">
    <source>
        <dbReference type="Proteomes" id="UP000199073"/>
    </source>
</evidence>
<keyword evidence="2" id="KW-0813">Transport</keyword>
<dbReference type="PANTHER" id="PTHR43385">
    <property type="entry name" value="RIBOFLAVIN TRANSPORTER RIBJ"/>
    <property type="match status" value="1"/>
</dbReference>
<keyword evidence="5 6" id="KW-0472">Membrane</keyword>
<feature type="transmembrane region" description="Helical" evidence="6">
    <location>
        <begin position="240"/>
        <end position="261"/>
    </location>
</feature>